<evidence type="ECO:0000256" key="1">
    <source>
        <dbReference type="SAM" id="Phobius"/>
    </source>
</evidence>
<reference evidence="2 3" key="1">
    <citation type="journal article" date="2024" name="BMC Genomics">
        <title>De novo assembly and annotation of Popillia japonica's genome with initial clues to its potential as an invasive pest.</title>
        <authorList>
            <person name="Cucini C."/>
            <person name="Boschi S."/>
            <person name="Funari R."/>
            <person name="Cardaioli E."/>
            <person name="Iannotti N."/>
            <person name="Marturano G."/>
            <person name="Paoli F."/>
            <person name="Bruttini M."/>
            <person name="Carapelli A."/>
            <person name="Frati F."/>
            <person name="Nardi F."/>
        </authorList>
    </citation>
    <scope>NUCLEOTIDE SEQUENCE [LARGE SCALE GENOMIC DNA]</scope>
    <source>
        <strain evidence="2">DMR45628</strain>
    </source>
</reference>
<gene>
    <name evidence="2" type="ORF">QE152_g37557</name>
</gene>
<protein>
    <recommendedName>
        <fullName evidence="4">Fibronectin type-III domain-containing protein</fullName>
    </recommendedName>
</protein>
<proteinExistence type="predicted"/>
<comment type="caution">
    <text evidence="2">The sequence shown here is derived from an EMBL/GenBank/DDBJ whole genome shotgun (WGS) entry which is preliminary data.</text>
</comment>
<keyword evidence="1" id="KW-0812">Transmembrane</keyword>
<evidence type="ECO:0008006" key="4">
    <source>
        <dbReference type="Google" id="ProtNLM"/>
    </source>
</evidence>
<accession>A0AAW1I9J6</accession>
<sequence length="489" mass="53815">MSAIKALIGVLVFVGCIALIITLAVVLSRDRHDCGIISSDISITEFTFTTTTNGVVVEWPRPAQLSGCHPRYEVTYNSTKGTFSSIVELESVEVPDDTFCFEFDMTIRALATISKISGGRTSYYDERPISVEYFVSIINPTAVTIIWTHPNYDWCFAFQFMVTYETASGTQVVDAATSQAVFNFEYCMPSTVTIWPINPNDGNLLSHQSATTIDATQYPSTADGRNVSIRSYDDRLEISWSVASSSELCEFNYVADFITDMGTHTIHTQEPSIIFTRDLFCFKGAVIIRALIQENSFEVVNTAWEYGMPNVTGIVVTASSEESSLTATWTSNPLEAQCNIIYEATFENEHQTNTSTVSQPVASADLFYCVNTTVNVHAIHRDIVGTPNGVVYEGEYPSSLPPIETIYVNVTQPYTVVAWIPPQSVESCANVYTVSAEGDYDGDECVGTMSCVLNVGYNCSSIVFAIKPTLPILGEERTATYNCTTTNLL</sequence>
<dbReference type="AlphaFoldDB" id="A0AAW1I9J6"/>
<evidence type="ECO:0000313" key="2">
    <source>
        <dbReference type="EMBL" id="KAK9685959.1"/>
    </source>
</evidence>
<keyword evidence="1" id="KW-1133">Transmembrane helix</keyword>
<organism evidence="2 3">
    <name type="scientific">Popillia japonica</name>
    <name type="common">Japanese beetle</name>
    <dbReference type="NCBI Taxonomy" id="7064"/>
    <lineage>
        <taxon>Eukaryota</taxon>
        <taxon>Metazoa</taxon>
        <taxon>Ecdysozoa</taxon>
        <taxon>Arthropoda</taxon>
        <taxon>Hexapoda</taxon>
        <taxon>Insecta</taxon>
        <taxon>Pterygota</taxon>
        <taxon>Neoptera</taxon>
        <taxon>Endopterygota</taxon>
        <taxon>Coleoptera</taxon>
        <taxon>Polyphaga</taxon>
        <taxon>Scarabaeiformia</taxon>
        <taxon>Scarabaeidae</taxon>
        <taxon>Rutelinae</taxon>
        <taxon>Popillia</taxon>
    </lineage>
</organism>
<name>A0AAW1I9J6_POPJA</name>
<feature type="transmembrane region" description="Helical" evidence="1">
    <location>
        <begin position="6"/>
        <end position="27"/>
    </location>
</feature>
<keyword evidence="3" id="KW-1185">Reference proteome</keyword>
<evidence type="ECO:0000313" key="3">
    <source>
        <dbReference type="Proteomes" id="UP001458880"/>
    </source>
</evidence>
<dbReference type="Proteomes" id="UP001458880">
    <property type="component" value="Unassembled WGS sequence"/>
</dbReference>
<dbReference type="PROSITE" id="PS51257">
    <property type="entry name" value="PROKAR_LIPOPROTEIN"/>
    <property type="match status" value="1"/>
</dbReference>
<dbReference type="EMBL" id="JASPKY010000736">
    <property type="protein sequence ID" value="KAK9685959.1"/>
    <property type="molecule type" value="Genomic_DNA"/>
</dbReference>
<keyword evidence="1" id="KW-0472">Membrane</keyword>